<name>F0X1B4_9STRA</name>
<accession>F0X1B4</accession>
<reference evidence="1" key="2">
    <citation type="submission" date="2011-02" db="EMBL/GenBank/DDBJ databases">
        <authorList>
            <person name="MacLean D."/>
        </authorList>
    </citation>
    <scope>NUCLEOTIDE SEQUENCE</scope>
</reference>
<reference evidence="1" key="1">
    <citation type="journal article" date="2011" name="PLoS Biol.">
        <title>Gene gain and loss during evolution of obligate parasitism in the white rust pathogen of Arabidopsis thaliana.</title>
        <authorList>
            <person name="Kemen E."/>
            <person name="Gardiner A."/>
            <person name="Schultz-Larsen T."/>
            <person name="Kemen A.C."/>
            <person name="Balmuth A.L."/>
            <person name="Robert-Seilaniantz A."/>
            <person name="Bailey K."/>
            <person name="Holub E."/>
            <person name="Studholme D.J."/>
            <person name="Maclean D."/>
            <person name="Jones J.D."/>
        </authorList>
    </citation>
    <scope>NUCLEOTIDE SEQUENCE</scope>
</reference>
<dbReference type="HOGENOM" id="CLU_3091288_0_0_1"/>
<dbReference type="EMBL" id="FR824602">
    <property type="protein sequence ID" value="CCA27589.1"/>
    <property type="molecule type" value="Genomic_DNA"/>
</dbReference>
<sequence>MPQEYEVTNVPLLSPLQPISLKAITSIFGVPKGCKKEVTYVDEFSENLLMYS</sequence>
<evidence type="ECO:0000313" key="1">
    <source>
        <dbReference type="EMBL" id="CCA27589.1"/>
    </source>
</evidence>
<organism evidence="1">
    <name type="scientific">Albugo laibachii Nc14</name>
    <dbReference type="NCBI Taxonomy" id="890382"/>
    <lineage>
        <taxon>Eukaryota</taxon>
        <taxon>Sar</taxon>
        <taxon>Stramenopiles</taxon>
        <taxon>Oomycota</taxon>
        <taxon>Peronosporomycetes</taxon>
        <taxon>Albuginales</taxon>
        <taxon>Albuginaceae</taxon>
        <taxon>Albugo</taxon>
    </lineage>
</organism>
<dbReference type="AlphaFoldDB" id="F0X1B4"/>
<protein>
    <submittedName>
        <fullName evidence="1">AlNc14C579G12204 protein</fullName>
    </submittedName>
</protein>
<gene>
    <name evidence="1" type="primary">AlNc14C579G12204</name>
    <name evidence="1" type="ORF">ALNC14_137330</name>
</gene>
<proteinExistence type="predicted"/>